<dbReference type="PANTHER" id="PTHR38730:SF1">
    <property type="entry name" value="SLL7028 PROTEIN"/>
    <property type="match status" value="1"/>
</dbReference>
<dbReference type="Pfam" id="PF13203">
    <property type="entry name" value="DUF2201_N"/>
    <property type="match status" value="1"/>
</dbReference>
<evidence type="ECO:0008006" key="5">
    <source>
        <dbReference type="Google" id="ProtNLM"/>
    </source>
</evidence>
<feature type="domain" description="Putative metallopeptidase" evidence="2">
    <location>
        <begin position="10"/>
        <end position="245"/>
    </location>
</feature>
<organism evidence="3 4">
    <name type="scientific">Escherichia phage PMBT57</name>
    <dbReference type="NCBI Taxonomy" id="2079259"/>
    <lineage>
        <taxon>Viruses</taxon>
        <taxon>Duplodnaviria</taxon>
        <taxon>Heunggongvirae</taxon>
        <taxon>Uroviricota</taxon>
        <taxon>Caudoviricetes</taxon>
        <taxon>Schitoviridae</taxon>
        <taxon>Enquatrovirinae</taxon>
        <taxon>Enquatrovirus</taxon>
        <taxon>Enquatrovirus N4</taxon>
    </lineage>
</organism>
<reference evidence="3 4" key="1">
    <citation type="submission" date="2018-01" db="EMBL/GenBank/DDBJ databases">
        <title>Characterization of the virulent Escherichia coli phage PMBT57 of the N4-like group with a broad host range.</title>
        <authorList>
            <person name="Koberg S."/>
            <person name="Brinks E."/>
        </authorList>
    </citation>
    <scope>NUCLEOTIDE SEQUENCE [LARGE SCALE GENOMIC DNA]</scope>
</reference>
<evidence type="ECO:0000259" key="1">
    <source>
        <dbReference type="Pfam" id="PF09967"/>
    </source>
</evidence>
<evidence type="ECO:0000313" key="3">
    <source>
        <dbReference type="EMBL" id="AUV59102.1"/>
    </source>
</evidence>
<dbReference type="Proteomes" id="UP000241665">
    <property type="component" value="Segment"/>
</dbReference>
<sequence length="380" mass="43329">MSMTDAQLTREYDRCQAKAFMGKTAAFFGSLLCSLKFRWVKDGCDTAQTDGEHLEWNPDWFESLLPESRVTVLMHELWHVGLLHSVRMGSRDPEVWNYACDIYINNQLIQDGYSFIGIENCWKDPKYAGWAEEQIYDDLMSKQIRPPKASGAFGTGSGGDMKPSTSKASQVNIVNNVVRAMHQQKLSGGSLPGVLPGKMEEVITQFLKPVVPWQVLLERFFNDLQETYYSWQRPNRRYPDMYLPSPMDDDGRLEHLAYFLDTSGSIKPKDALRFSSEVAYVKEKYQPQKMTLVQFTTEIVDEQVIEDGDKFTDVTIKGRGGTSLVPVREWIIKHKPTAAIIFTDLEVRPMEPLPFDIPVIWVVIRNPGAQVPFGKVINIT</sequence>
<evidence type="ECO:0000259" key="2">
    <source>
        <dbReference type="Pfam" id="PF13203"/>
    </source>
</evidence>
<evidence type="ECO:0000313" key="4">
    <source>
        <dbReference type="Proteomes" id="UP000241665"/>
    </source>
</evidence>
<dbReference type="InterPro" id="IPR018698">
    <property type="entry name" value="VWA-like_dom"/>
</dbReference>
<dbReference type="InterPro" id="IPR025154">
    <property type="entry name" value="Put_metallopeptidase_dom"/>
</dbReference>
<name>A0A2K9VA61_9CAUD</name>
<proteinExistence type="predicted"/>
<accession>A0A2K9VA61</accession>
<feature type="domain" description="VWA-like" evidence="1">
    <location>
        <begin position="256"/>
        <end position="380"/>
    </location>
</feature>
<dbReference type="PANTHER" id="PTHR38730">
    <property type="entry name" value="SLL7028 PROTEIN"/>
    <property type="match status" value="1"/>
</dbReference>
<dbReference type="Pfam" id="PF09967">
    <property type="entry name" value="DUF2201"/>
    <property type="match status" value="1"/>
</dbReference>
<protein>
    <recommendedName>
        <fullName evidence="5">Metallopeptidase domain-containing protein</fullName>
    </recommendedName>
</protein>
<dbReference type="EMBL" id="MG770228">
    <property type="protein sequence ID" value="AUV59102.1"/>
    <property type="molecule type" value="Genomic_DNA"/>
</dbReference>